<dbReference type="RefSeq" id="WP_013365950.1">
    <property type="nucleotide sequence ID" value="NC_014618.1"/>
</dbReference>
<reference evidence="3" key="1">
    <citation type="submission" date="2010-10" db="EMBL/GenBank/DDBJ databases">
        <title>Complete sequence of Enterobacter cloacae SCF1.</title>
        <authorList>
            <consortium name="US DOE Joint Genome Institute"/>
            <person name="Lucas S."/>
            <person name="Copeland A."/>
            <person name="Lapidus A."/>
            <person name="Cheng J.-F."/>
            <person name="Bruce D."/>
            <person name="Goodwin L."/>
            <person name="Pitluck S."/>
            <person name="Davenport K."/>
            <person name="Detter J.C."/>
            <person name="Han C."/>
            <person name="Tapia R."/>
            <person name="Land M."/>
            <person name="Hauser L."/>
            <person name="Chang Y.-J."/>
            <person name="Jeffries C."/>
            <person name="Kyrpides N."/>
            <person name="Ivanova N."/>
            <person name="Mikhailova N."/>
            <person name="DeAngelis K."/>
            <person name="Arkin A.P."/>
            <person name="Chivian D."/>
            <person name="Edwards B."/>
            <person name="Woo H."/>
            <person name="Hazen T.C."/>
            <person name="Woyke T."/>
        </authorList>
    </citation>
    <scope>NUCLEOTIDE SEQUENCE [LARGE SCALE GENOMIC DNA]</scope>
    <source>
        <strain evidence="3">SCF1</strain>
    </source>
</reference>
<dbReference type="HOGENOM" id="CLU_2568552_0_0_6"/>
<dbReference type="STRING" id="701347.Entcl_1953"/>
<evidence type="ECO:0000313" key="2">
    <source>
        <dbReference type="EMBL" id="ADO48209.1"/>
    </source>
</evidence>
<dbReference type="eggNOG" id="ENOG5033FH3">
    <property type="taxonomic scope" value="Bacteria"/>
</dbReference>
<keyword evidence="1" id="KW-0472">Membrane</keyword>
<name>E3G3N7_ENTLS</name>
<evidence type="ECO:0000313" key="3">
    <source>
        <dbReference type="Proteomes" id="UP000006872"/>
    </source>
</evidence>
<protein>
    <submittedName>
        <fullName evidence="2">Uncharacterized protein</fullName>
    </submittedName>
</protein>
<dbReference type="EMBL" id="CP002272">
    <property type="protein sequence ID" value="ADO48209.1"/>
    <property type="molecule type" value="Genomic_DNA"/>
</dbReference>
<evidence type="ECO:0000256" key="1">
    <source>
        <dbReference type="SAM" id="Phobius"/>
    </source>
</evidence>
<reference evidence="2 3" key="2">
    <citation type="journal article" date="2011" name="Stand. Genomic Sci.">
        <title>Complete genome sequence of 'Enterobacter lignolyticus' SCF1.</title>
        <authorList>
            <person name="Deangelis K.M."/>
            <person name="D'Haeseleer P."/>
            <person name="Chivian D."/>
            <person name="Fortney J.L."/>
            <person name="Khudyakov J."/>
            <person name="Simmons B."/>
            <person name="Woo H."/>
            <person name="Arkin A.P."/>
            <person name="Davenport K.W."/>
            <person name="Goodwin L."/>
            <person name="Chen A."/>
            <person name="Ivanova N."/>
            <person name="Kyrpides N.C."/>
            <person name="Mavromatis K."/>
            <person name="Woyke T."/>
            <person name="Hazen T.C."/>
        </authorList>
    </citation>
    <scope>NUCLEOTIDE SEQUENCE [LARGE SCALE GENOMIC DNA]</scope>
    <source>
        <strain evidence="2 3">SCF1</strain>
    </source>
</reference>
<feature type="transmembrane region" description="Helical" evidence="1">
    <location>
        <begin position="39"/>
        <end position="58"/>
    </location>
</feature>
<proteinExistence type="predicted"/>
<dbReference type="NCBIfam" id="NF033861">
    <property type="entry name" value="sm_mem_Ecr"/>
    <property type="match status" value="1"/>
</dbReference>
<keyword evidence="1" id="KW-0812">Transmembrane</keyword>
<organism evidence="2 3">
    <name type="scientific">Enterobacter lignolyticus (strain SCF1)</name>
    <dbReference type="NCBI Taxonomy" id="701347"/>
    <lineage>
        <taxon>Bacteria</taxon>
        <taxon>Pseudomonadati</taxon>
        <taxon>Pseudomonadota</taxon>
        <taxon>Gammaproteobacteria</taxon>
        <taxon>Enterobacterales</taxon>
        <taxon>Enterobacteriaceae</taxon>
        <taxon>Pluralibacter</taxon>
    </lineage>
</organism>
<gene>
    <name evidence="2" type="ordered locus">Entcl_1953</name>
</gene>
<keyword evidence="1" id="KW-1133">Transmembrane helix</keyword>
<dbReference type="AlphaFoldDB" id="E3G3N7"/>
<accession>E3G3N7</accession>
<dbReference type="Proteomes" id="UP000006872">
    <property type="component" value="Chromosome"/>
</dbReference>
<sequence length="81" mass="8948">MGACALSFAIHTAVSLLSPPFHLNPTARLRNVPTMGKTEVIMIILILLILGCGIWFVFSDQLWTMVSYLETLLYPGIVTPE</sequence>
<keyword evidence="3" id="KW-1185">Reference proteome</keyword>
<dbReference type="KEGG" id="esc:Entcl_1953"/>